<proteinExistence type="inferred from homology"/>
<dbReference type="PROSITE" id="PS50931">
    <property type="entry name" value="HTH_LYSR"/>
    <property type="match status" value="1"/>
</dbReference>
<dbReference type="GO" id="GO:0003700">
    <property type="term" value="F:DNA-binding transcription factor activity"/>
    <property type="evidence" value="ECO:0007669"/>
    <property type="project" value="InterPro"/>
</dbReference>
<dbReference type="Gene3D" id="3.40.190.290">
    <property type="match status" value="1"/>
</dbReference>
<gene>
    <name evidence="6" type="ORF">C7431_101155</name>
</gene>
<dbReference type="Gene3D" id="1.10.10.10">
    <property type="entry name" value="Winged helix-like DNA-binding domain superfamily/Winged helix DNA-binding domain"/>
    <property type="match status" value="1"/>
</dbReference>
<evidence type="ECO:0000313" key="6">
    <source>
        <dbReference type="EMBL" id="PWL00350.1"/>
    </source>
</evidence>
<accession>A0A2V2BM43</accession>
<name>A0A2V2BM43_9GAMM</name>
<evidence type="ECO:0000313" key="7">
    <source>
        <dbReference type="Proteomes" id="UP000245981"/>
    </source>
</evidence>
<dbReference type="InterPro" id="IPR036390">
    <property type="entry name" value="WH_DNA-bd_sf"/>
</dbReference>
<dbReference type="AlphaFoldDB" id="A0A2V2BM43"/>
<dbReference type="InterPro" id="IPR005119">
    <property type="entry name" value="LysR_subst-bd"/>
</dbReference>
<dbReference type="GO" id="GO:0005829">
    <property type="term" value="C:cytosol"/>
    <property type="evidence" value="ECO:0007669"/>
    <property type="project" value="TreeGrafter"/>
</dbReference>
<evidence type="ECO:0000256" key="3">
    <source>
        <dbReference type="ARBA" id="ARBA00023125"/>
    </source>
</evidence>
<dbReference type="EMBL" id="QGHF01000001">
    <property type="protein sequence ID" value="PWL00350.1"/>
    <property type="molecule type" value="Genomic_DNA"/>
</dbReference>
<keyword evidence="3" id="KW-0238">DNA-binding</keyword>
<reference evidence="6 7" key="1">
    <citation type="submission" date="2018-05" db="EMBL/GenBank/DDBJ databases">
        <title>Genomic Encyclopedia of Type Strains, Phase IV (KMG-V): Genome sequencing to study the core and pangenomes of soil and plant-associated prokaryotes.</title>
        <authorList>
            <person name="Whitman W."/>
        </authorList>
    </citation>
    <scope>NUCLEOTIDE SEQUENCE [LARGE SCALE GENOMIC DNA]</scope>
    <source>
        <strain evidence="6 7">PNA 200-10</strain>
    </source>
</reference>
<comment type="similarity">
    <text evidence="1">Belongs to the LysR transcriptional regulatory family.</text>
</comment>
<organism evidence="6 7">
    <name type="scientific">Pantoea allii</name>
    <dbReference type="NCBI Taxonomy" id="574096"/>
    <lineage>
        <taxon>Bacteria</taxon>
        <taxon>Pseudomonadati</taxon>
        <taxon>Pseudomonadota</taxon>
        <taxon>Gammaproteobacteria</taxon>
        <taxon>Enterobacterales</taxon>
        <taxon>Erwiniaceae</taxon>
        <taxon>Pantoea</taxon>
    </lineage>
</organism>
<dbReference type="Pfam" id="PF00126">
    <property type="entry name" value="HTH_1"/>
    <property type="match status" value="1"/>
</dbReference>
<sequence>MKMKNRQSWATVKHFRLAVALVEFGSILHAASALNISQPTASKLLNELEQAIGSPLFNRNRRGVTATELGRAFAERGKIVLAQIESMSETIDLLGKGNHGHIAIGVMQTSSSYLVPAAVDYLLSLNPSIQVKIVEGVNSEILSRLISGELDFILGRQTDVSVHSLLHKDVLFNEKALVVAHPNHYLVSKRNISLEDFRLQSWILPPPETSLRKQFDDLFYRKNLRAPLPAVETASFFNTLGLLKRRDILGILPGSFIFNEEHHSQFICLPTFQPLSLESICILRLKNASLSPASVAFVDSLREVLKRLSTDVFHGIRASI</sequence>
<evidence type="ECO:0000256" key="2">
    <source>
        <dbReference type="ARBA" id="ARBA00023015"/>
    </source>
</evidence>
<protein>
    <submittedName>
        <fullName evidence="6">LysR family transcriptional regulator</fullName>
    </submittedName>
</protein>
<dbReference type="RefSeq" id="WP_181377094.1">
    <property type="nucleotide sequence ID" value="NZ_QGHF01000001.1"/>
</dbReference>
<dbReference type="STRING" id="574096.HA38_01070"/>
<comment type="caution">
    <text evidence="6">The sequence shown here is derived from an EMBL/GenBank/DDBJ whole genome shotgun (WGS) entry which is preliminary data.</text>
</comment>
<evidence type="ECO:0000256" key="4">
    <source>
        <dbReference type="ARBA" id="ARBA00023163"/>
    </source>
</evidence>
<dbReference type="SUPFAM" id="SSF46785">
    <property type="entry name" value="Winged helix' DNA-binding domain"/>
    <property type="match status" value="1"/>
</dbReference>
<dbReference type="PANTHER" id="PTHR30419">
    <property type="entry name" value="HTH-TYPE TRANSCRIPTIONAL REGULATOR YBHD"/>
    <property type="match status" value="1"/>
</dbReference>
<feature type="domain" description="HTH lysR-type" evidence="5">
    <location>
        <begin position="11"/>
        <end position="67"/>
    </location>
</feature>
<dbReference type="InterPro" id="IPR036388">
    <property type="entry name" value="WH-like_DNA-bd_sf"/>
</dbReference>
<dbReference type="SUPFAM" id="SSF53850">
    <property type="entry name" value="Periplasmic binding protein-like II"/>
    <property type="match status" value="1"/>
</dbReference>
<dbReference type="Pfam" id="PF03466">
    <property type="entry name" value="LysR_substrate"/>
    <property type="match status" value="1"/>
</dbReference>
<keyword evidence="4" id="KW-0804">Transcription</keyword>
<dbReference type="GO" id="GO:0003677">
    <property type="term" value="F:DNA binding"/>
    <property type="evidence" value="ECO:0007669"/>
    <property type="project" value="UniProtKB-KW"/>
</dbReference>
<keyword evidence="2" id="KW-0805">Transcription regulation</keyword>
<evidence type="ECO:0000256" key="1">
    <source>
        <dbReference type="ARBA" id="ARBA00009437"/>
    </source>
</evidence>
<dbReference type="Proteomes" id="UP000245981">
    <property type="component" value="Unassembled WGS sequence"/>
</dbReference>
<dbReference type="PRINTS" id="PR00039">
    <property type="entry name" value="HTHLYSR"/>
</dbReference>
<dbReference type="InterPro" id="IPR050950">
    <property type="entry name" value="HTH-type_LysR_regulators"/>
</dbReference>
<dbReference type="InterPro" id="IPR000847">
    <property type="entry name" value="LysR_HTH_N"/>
</dbReference>
<evidence type="ECO:0000259" key="5">
    <source>
        <dbReference type="PROSITE" id="PS50931"/>
    </source>
</evidence>
<dbReference type="PANTHER" id="PTHR30419:SF8">
    <property type="entry name" value="NITROGEN ASSIMILATION TRANSCRIPTIONAL ACTIVATOR-RELATED"/>
    <property type="match status" value="1"/>
</dbReference>